<evidence type="ECO:0000313" key="4">
    <source>
        <dbReference type="Proteomes" id="UP000231912"/>
    </source>
</evidence>
<dbReference type="InterPro" id="IPR013538">
    <property type="entry name" value="ASHA1/2-like_C"/>
</dbReference>
<comment type="caution">
    <text evidence="3">The sequence shown here is derived from an EMBL/GenBank/DDBJ whole genome shotgun (WGS) entry which is preliminary data.</text>
</comment>
<evidence type="ECO:0000259" key="2">
    <source>
        <dbReference type="Pfam" id="PF08327"/>
    </source>
</evidence>
<dbReference type="Gene3D" id="3.30.530.20">
    <property type="match status" value="1"/>
</dbReference>
<evidence type="ECO:0000313" key="3">
    <source>
        <dbReference type="EMBL" id="PJZ66141.1"/>
    </source>
</evidence>
<comment type="similarity">
    <text evidence="1">Belongs to the AHA1 family.</text>
</comment>
<dbReference type="RefSeq" id="WP_100758398.1">
    <property type="nucleotide sequence ID" value="NZ_NPDT01000002.1"/>
</dbReference>
<dbReference type="Proteomes" id="UP000231912">
    <property type="component" value="Unassembled WGS sequence"/>
</dbReference>
<reference evidence="3 4" key="1">
    <citation type="submission" date="2017-07" db="EMBL/GenBank/DDBJ databases">
        <title>Leptospira spp. isolated from tropical soils.</title>
        <authorList>
            <person name="Thibeaux R."/>
            <person name="Iraola G."/>
            <person name="Ferres I."/>
            <person name="Bierque E."/>
            <person name="Girault D."/>
            <person name="Soupe-Gilbert M.-E."/>
            <person name="Picardeau M."/>
            <person name="Goarant C."/>
        </authorList>
    </citation>
    <scope>NUCLEOTIDE SEQUENCE [LARGE SCALE GENOMIC DNA]</scope>
    <source>
        <strain evidence="3 4">FH2-C-A2</strain>
    </source>
</reference>
<dbReference type="InterPro" id="IPR023393">
    <property type="entry name" value="START-like_dom_sf"/>
</dbReference>
<protein>
    <recommendedName>
        <fullName evidence="2">Activator of Hsp90 ATPase homologue 1/2-like C-terminal domain-containing protein</fullName>
    </recommendedName>
</protein>
<evidence type="ECO:0000256" key="1">
    <source>
        <dbReference type="ARBA" id="ARBA00006817"/>
    </source>
</evidence>
<sequence>MSGTSEVKFVYSTYIAAEPEKIWEALTNGEFTKVYWFGRGIEGDWKVGGKFRFLDPEGRPEVEGEILKCEKPNLLSYTWAVPADHPMMEAFKERMEKSSAPTKVTFLLKKMKDLTKLTLIHEDLLPEDIIDNPDTFMGLNNGWPAILSSLKSLLETGKALVYEF</sequence>
<organism evidence="3 4">
    <name type="scientific">Leptospira wolffii</name>
    <dbReference type="NCBI Taxonomy" id="409998"/>
    <lineage>
        <taxon>Bacteria</taxon>
        <taxon>Pseudomonadati</taxon>
        <taxon>Spirochaetota</taxon>
        <taxon>Spirochaetia</taxon>
        <taxon>Leptospirales</taxon>
        <taxon>Leptospiraceae</taxon>
        <taxon>Leptospira</taxon>
    </lineage>
</organism>
<dbReference type="EMBL" id="NPDT01000002">
    <property type="protein sequence ID" value="PJZ66141.1"/>
    <property type="molecule type" value="Genomic_DNA"/>
</dbReference>
<gene>
    <name evidence="3" type="ORF">CH371_07560</name>
</gene>
<name>A0A2M9ZCH1_9LEPT</name>
<dbReference type="Pfam" id="PF08327">
    <property type="entry name" value="AHSA1"/>
    <property type="match status" value="1"/>
</dbReference>
<feature type="domain" description="Activator of Hsp90 ATPase homologue 1/2-like C-terminal" evidence="2">
    <location>
        <begin position="17"/>
        <end position="155"/>
    </location>
</feature>
<dbReference type="SUPFAM" id="SSF55961">
    <property type="entry name" value="Bet v1-like"/>
    <property type="match status" value="1"/>
</dbReference>
<dbReference type="AlphaFoldDB" id="A0A2M9ZCH1"/>
<proteinExistence type="inferred from homology"/>
<dbReference type="CDD" id="cd08893">
    <property type="entry name" value="SRPBCC_CalC_Aha1-like_GntR-HTH"/>
    <property type="match status" value="1"/>
</dbReference>
<accession>A0A2M9ZCH1</accession>